<feature type="domain" description="DUF6851" evidence="1">
    <location>
        <begin position="18"/>
        <end position="160"/>
    </location>
</feature>
<dbReference type="Pfam" id="PF22778">
    <property type="entry name" value="VCPO_2nd"/>
    <property type="match status" value="1"/>
</dbReference>
<dbReference type="PANTHER" id="PTHR34599:SF2">
    <property type="entry name" value="TRAF-TYPE DOMAIN-CONTAINING PROTEIN"/>
    <property type="match status" value="1"/>
</dbReference>
<accession>A0ABY8U1W3</accession>
<dbReference type="InterPro" id="IPR055161">
    <property type="entry name" value="NapH1-like_2nd"/>
</dbReference>
<dbReference type="InterPro" id="IPR052559">
    <property type="entry name" value="V-haloperoxidase"/>
</dbReference>
<evidence type="ECO:0000313" key="4">
    <source>
        <dbReference type="Proteomes" id="UP001244341"/>
    </source>
</evidence>
<reference evidence="3 4" key="1">
    <citation type="submission" date="2023-05" db="EMBL/GenBank/DDBJ databases">
        <title>A 100% complete, gapless, phased diploid assembly of the Scenedesmus obliquus UTEX 3031 genome.</title>
        <authorList>
            <person name="Biondi T.C."/>
            <person name="Hanschen E.R."/>
            <person name="Kwon T."/>
            <person name="Eng W."/>
            <person name="Kruse C.P.S."/>
            <person name="Koehler S.I."/>
            <person name="Kunde Y."/>
            <person name="Gleasner C.D."/>
            <person name="You Mak K.T."/>
            <person name="Polle J."/>
            <person name="Hovde B.T."/>
            <person name="Starkenburg S.R."/>
        </authorList>
    </citation>
    <scope>NUCLEOTIDE SEQUENCE [LARGE SCALE GENOMIC DNA]</scope>
    <source>
        <strain evidence="3 4">DOE0152z</strain>
    </source>
</reference>
<protein>
    <submittedName>
        <fullName evidence="3">Uncharacterized protein</fullName>
    </submittedName>
</protein>
<evidence type="ECO:0000259" key="1">
    <source>
        <dbReference type="Pfam" id="PF21167"/>
    </source>
</evidence>
<proteinExistence type="predicted"/>
<dbReference type="SUPFAM" id="SSF48317">
    <property type="entry name" value="Acid phosphatase/Vanadium-dependent haloperoxidase"/>
    <property type="match status" value="1"/>
</dbReference>
<dbReference type="PANTHER" id="PTHR34599">
    <property type="entry name" value="PEROXIDASE-RELATED"/>
    <property type="match status" value="1"/>
</dbReference>
<gene>
    <name evidence="3" type="ORF">OEZ85_002092</name>
</gene>
<dbReference type="InterPro" id="IPR036938">
    <property type="entry name" value="PAP2/HPO_sf"/>
</dbReference>
<dbReference type="InterPro" id="IPR049283">
    <property type="entry name" value="DUF6851"/>
</dbReference>
<dbReference type="InterPro" id="IPR016119">
    <property type="entry name" value="Br/Cl_peroxidase_C"/>
</dbReference>
<dbReference type="EMBL" id="CP126213">
    <property type="protein sequence ID" value="WIA15446.1"/>
    <property type="molecule type" value="Genomic_DNA"/>
</dbReference>
<evidence type="ECO:0000259" key="2">
    <source>
        <dbReference type="Pfam" id="PF22778"/>
    </source>
</evidence>
<dbReference type="Pfam" id="PF21167">
    <property type="entry name" value="DUF6851"/>
    <property type="match status" value="1"/>
</dbReference>
<sequence length="476" mass="52270">MPAERALKTPVQFSFVYLMHSSWWDALAPFNDTAKTILPAATLPRQPPTARTNSNMNTVWMFTLLRLCEWFLPAAVPGMRSFMVNFMIDPNFTAKDTGNMRGMGNYVADVWIKHALQDGLNRDGSAEHAFNRANYSDYGPDLFIPSNDAFTLHNPTKWQPLLETNELGYFFIQHHITPQIRHAKGFSLGPDGGAGYTVASMYPEEGGSPSQATLNLMRNQTDEVLAASATLTDTQKMRAEWFDDKLISLAPVAFWLAIVNRWDTHTLLGATLAIWDTHTLLRAALAMNCVYDATIVSWREKLRHNAVRPVSLVRHFYGNTTVKAYAGRSAGTQDIKGSQWNSYIRTMLHAEYPSGTSGVCAAYGEFMRRFLNSDSFQPPINVLLKKGCSRREPGLTPAQDIPMVLSSIDEMVQMCGLSRLHAGVHFKPSITAGAALGKPIGEKCFARYTEVAGVGDGLAKGAAGEVAGGAKPGVAG</sequence>
<keyword evidence="4" id="KW-1185">Reference proteome</keyword>
<organism evidence="3 4">
    <name type="scientific">Tetradesmus obliquus</name>
    <name type="common">Green alga</name>
    <name type="synonym">Acutodesmus obliquus</name>
    <dbReference type="NCBI Taxonomy" id="3088"/>
    <lineage>
        <taxon>Eukaryota</taxon>
        <taxon>Viridiplantae</taxon>
        <taxon>Chlorophyta</taxon>
        <taxon>core chlorophytes</taxon>
        <taxon>Chlorophyceae</taxon>
        <taxon>CS clade</taxon>
        <taxon>Sphaeropleales</taxon>
        <taxon>Scenedesmaceae</taxon>
        <taxon>Tetradesmus</taxon>
    </lineage>
</organism>
<dbReference type="Proteomes" id="UP001244341">
    <property type="component" value="Chromosome 6b"/>
</dbReference>
<name>A0ABY8U1W3_TETOB</name>
<dbReference type="Gene3D" id="1.10.606.10">
    <property type="entry name" value="Vanadium-containing Chloroperoxidase, domain 2"/>
    <property type="match status" value="1"/>
</dbReference>
<feature type="domain" description="Vanadium-dependent haloperoxidase NapH1-like second helical-bundle" evidence="2">
    <location>
        <begin position="289"/>
        <end position="443"/>
    </location>
</feature>
<evidence type="ECO:0000313" key="3">
    <source>
        <dbReference type="EMBL" id="WIA15446.1"/>
    </source>
</evidence>